<dbReference type="PRINTS" id="PR00786">
    <property type="entry name" value="NEPRILYSIN"/>
</dbReference>
<dbReference type="GO" id="GO:0004222">
    <property type="term" value="F:metalloendopeptidase activity"/>
    <property type="evidence" value="ECO:0007669"/>
    <property type="project" value="InterPro"/>
</dbReference>
<reference evidence="10 11" key="1">
    <citation type="submission" date="2018-08" db="EMBL/GenBank/DDBJ databases">
        <title>Aphanomyces genome sequencing and annotation.</title>
        <authorList>
            <person name="Minardi D."/>
            <person name="Oidtmann B."/>
            <person name="Van Der Giezen M."/>
            <person name="Studholme D.J."/>
        </authorList>
    </citation>
    <scope>NUCLEOTIDE SEQUENCE [LARGE SCALE GENOMIC DNA]</scope>
    <source>
        <strain evidence="10 11">NJM0002</strain>
    </source>
</reference>
<dbReference type="SUPFAM" id="SSF55486">
    <property type="entry name" value="Metalloproteases ('zincins'), catalytic domain"/>
    <property type="match status" value="1"/>
</dbReference>
<dbReference type="PANTHER" id="PTHR11733:SF167">
    <property type="entry name" value="FI17812P1-RELATED"/>
    <property type="match status" value="1"/>
</dbReference>
<evidence type="ECO:0000256" key="4">
    <source>
        <dbReference type="ARBA" id="ARBA00022723"/>
    </source>
</evidence>
<feature type="domain" description="Peptidase M13 N-terminal" evidence="9">
    <location>
        <begin position="63"/>
        <end position="144"/>
    </location>
</feature>
<evidence type="ECO:0000313" key="11">
    <source>
        <dbReference type="Proteomes" id="UP000285060"/>
    </source>
</evidence>
<name>A0A418AKJ4_9STRA</name>
<keyword evidence="4" id="KW-0479">Metal-binding</keyword>
<feature type="domain" description="Peptidase M13 N-terminal" evidence="9">
    <location>
        <begin position="7"/>
        <end position="53"/>
    </location>
</feature>
<dbReference type="PANTHER" id="PTHR11733">
    <property type="entry name" value="ZINC METALLOPROTEASE FAMILY M13 NEPRILYSIN-RELATED"/>
    <property type="match status" value="1"/>
</dbReference>
<dbReference type="AlphaFoldDB" id="A0A418AKJ4"/>
<accession>A0A418AKJ4</accession>
<gene>
    <name evidence="10" type="ORF">DYB32_008693</name>
</gene>
<feature type="non-terminal residue" evidence="10">
    <location>
        <position position="526"/>
    </location>
</feature>
<sequence>MDESVDPCDDFYQYGCGGWLKANDLSDSNIDTSFYIVNKNNDKNIDHIMATKPDVIDPYTIKLLRHIATLPSVDDLVSYAGELFANTASDAFFDVNVLPDMKHTSMNVLTLTQGGLTLPSIEYCSNRATYLAVLKEYIASLAAHLDSFYGATYHKMDLGTVSTKYPLVASYLRGARPSLFNQSNVDALVTMPSFFTAQAPLVDMADVGLVQAYVSFRLVHARSSLLGDTFRLIHHRFQSVMNGLPAVESRQVFCMNLVKTYLGEYLGQLYMDKAFQPAAKTQARALVKQIEDAMVDLLNNVDWLDNTARRVALDKVAHVANFVGGPDSVDPLPFALIDVSFAKLGPAVDPTQWDMFALTADAYNDPTANKMEFAAAFLQKPVYGARSFPAVANYARIGVVMGHEWTHGFDDAGRNFDPYGQLTDWWTAGVKKTFVKNAQCLVDQYSNFPVHSDKTNAILGHAKQVDPSIADIGYDDAKLFFTAFVQGWWCKKATDNYNVNWLHTNPHAMARQRPDDELANIYRRVP</sequence>
<evidence type="ECO:0000259" key="9">
    <source>
        <dbReference type="Pfam" id="PF05649"/>
    </source>
</evidence>
<feature type="domain" description="Peptidase M13 N-terminal" evidence="9">
    <location>
        <begin position="150"/>
        <end position="326"/>
    </location>
</feature>
<evidence type="ECO:0000256" key="3">
    <source>
        <dbReference type="ARBA" id="ARBA00022670"/>
    </source>
</evidence>
<evidence type="ECO:0000256" key="1">
    <source>
        <dbReference type="ARBA" id="ARBA00001947"/>
    </source>
</evidence>
<dbReference type="InterPro" id="IPR008753">
    <property type="entry name" value="Peptidase_M13_N"/>
</dbReference>
<dbReference type="GO" id="GO:0046872">
    <property type="term" value="F:metal ion binding"/>
    <property type="evidence" value="ECO:0007669"/>
    <property type="project" value="UniProtKB-KW"/>
</dbReference>
<evidence type="ECO:0000256" key="6">
    <source>
        <dbReference type="ARBA" id="ARBA00022833"/>
    </source>
</evidence>
<comment type="similarity">
    <text evidence="2">Belongs to the peptidase M13 family.</text>
</comment>
<proteinExistence type="inferred from homology"/>
<dbReference type="VEuPathDB" id="FungiDB:H310_10804"/>
<keyword evidence="6" id="KW-0862">Zinc</keyword>
<evidence type="ECO:0008006" key="12">
    <source>
        <dbReference type="Google" id="ProtNLM"/>
    </source>
</evidence>
<dbReference type="GO" id="GO:0005886">
    <property type="term" value="C:plasma membrane"/>
    <property type="evidence" value="ECO:0007669"/>
    <property type="project" value="TreeGrafter"/>
</dbReference>
<dbReference type="CDD" id="cd08662">
    <property type="entry name" value="M13"/>
    <property type="match status" value="1"/>
</dbReference>
<dbReference type="InterPro" id="IPR042089">
    <property type="entry name" value="Peptidase_M13_dom_2"/>
</dbReference>
<dbReference type="PROSITE" id="PS51885">
    <property type="entry name" value="NEPRILYSIN"/>
    <property type="match status" value="1"/>
</dbReference>
<evidence type="ECO:0000313" key="10">
    <source>
        <dbReference type="EMBL" id="RHY24787.1"/>
    </source>
</evidence>
<comment type="caution">
    <text evidence="10">The sequence shown here is derived from an EMBL/GenBank/DDBJ whole genome shotgun (WGS) entry which is preliminary data.</text>
</comment>
<dbReference type="Proteomes" id="UP000285060">
    <property type="component" value="Unassembled WGS sequence"/>
</dbReference>
<dbReference type="InterPro" id="IPR024079">
    <property type="entry name" value="MetalloPept_cat_dom_sf"/>
</dbReference>
<comment type="cofactor">
    <cofactor evidence="1">
        <name>Zn(2+)</name>
        <dbReference type="ChEBI" id="CHEBI:29105"/>
    </cofactor>
</comment>
<dbReference type="Pfam" id="PF05649">
    <property type="entry name" value="Peptidase_M13_N"/>
    <property type="match status" value="3"/>
</dbReference>
<protein>
    <recommendedName>
        <fullName evidence="12">Peptidase M13 N-terminal domain-containing protein</fullName>
    </recommendedName>
</protein>
<keyword evidence="7" id="KW-0482">Metalloprotease</keyword>
<dbReference type="InterPro" id="IPR018497">
    <property type="entry name" value="Peptidase_M13_C"/>
</dbReference>
<evidence type="ECO:0000256" key="5">
    <source>
        <dbReference type="ARBA" id="ARBA00022801"/>
    </source>
</evidence>
<dbReference type="Pfam" id="PF01431">
    <property type="entry name" value="Peptidase_M13"/>
    <property type="match status" value="1"/>
</dbReference>
<evidence type="ECO:0000256" key="2">
    <source>
        <dbReference type="ARBA" id="ARBA00007357"/>
    </source>
</evidence>
<dbReference type="GO" id="GO:0016485">
    <property type="term" value="P:protein processing"/>
    <property type="evidence" value="ECO:0007669"/>
    <property type="project" value="TreeGrafter"/>
</dbReference>
<keyword evidence="11" id="KW-1185">Reference proteome</keyword>
<dbReference type="EMBL" id="QUSY01001500">
    <property type="protein sequence ID" value="RHY24787.1"/>
    <property type="molecule type" value="Genomic_DNA"/>
</dbReference>
<feature type="domain" description="Peptidase M13 C-terminal" evidence="8">
    <location>
        <begin position="362"/>
        <end position="471"/>
    </location>
</feature>
<keyword evidence="5" id="KW-0378">Hydrolase</keyword>
<keyword evidence="3" id="KW-0645">Protease</keyword>
<evidence type="ECO:0000259" key="8">
    <source>
        <dbReference type="Pfam" id="PF01431"/>
    </source>
</evidence>
<dbReference type="Gene3D" id="3.40.390.10">
    <property type="entry name" value="Collagenase (Catalytic Domain)"/>
    <property type="match status" value="2"/>
</dbReference>
<evidence type="ECO:0000256" key="7">
    <source>
        <dbReference type="ARBA" id="ARBA00023049"/>
    </source>
</evidence>
<dbReference type="Gene3D" id="1.10.1380.10">
    <property type="entry name" value="Neutral endopeptidase , domain2"/>
    <property type="match status" value="1"/>
</dbReference>
<dbReference type="InterPro" id="IPR000718">
    <property type="entry name" value="Peptidase_M13"/>
</dbReference>
<organism evidence="10 11">
    <name type="scientific">Aphanomyces invadans</name>
    <dbReference type="NCBI Taxonomy" id="157072"/>
    <lineage>
        <taxon>Eukaryota</taxon>
        <taxon>Sar</taxon>
        <taxon>Stramenopiles</taxon>
        <taxon>Oomycota</taxon>
        <taxon>Saprolegniomycetes</taxon>
        <taxon>Saprolegniales</taxon>
        <taxon>Verrucalvaceae</taxon>
        <taxon>Aphanomyces</taxon>
    </lineage>
</organism>